<dbReference type="EMBL" id="JAJGNP010000010">
    <property type="protein sequence ID" value="MCC4233563.1"/>
    <property type="molecule type" value="Genomic_DNA"/>
</dbReference>
<evidence type="ECO:0000256" key="1">
    <source>
        <dbReference type="SAM" id="MobiDB-lite"/>
    </source>
</evidence>
<feature type="region of interest" description="Disordered" evidence="1">
    <location>
        <begin position="68"/>
        <end position="87"/>
    </location>
</feature>
<evidence type="ECO:0000256" key="2">
    <source>
        <dbReference type="SAM" id="Phobius"/>
    </source>
</evidence>
<evidence type="ECO:0000313" key="4">
    <source>
        <dbReference type="Proteomes" id="UP001198830"/>
    </source>
</evidence>
<dbReference type="Proteomes" id="UP001198830">
    <property type="component" value="Unassembled WGS sequence"/>
</dbReference>
<dbReference type="RefSeq" id="WP_228220928.1">
    <property type="nucleotide sequence ID" value="NZ_JAJGNP010000010.1"/>
</dbReference>
<keyword evidence="2" id="KW-0472">Membrane</keyword>
<feature type="region of interest" description="Disordered" evidence="1">
    <location>
        <begin position="195"/>
        <end position="238"/>
    </location>
</feature>
<keyword evidence="4" id="KW-1185">Reference proteome</keyword>
<keyword evidence="2" id="KW-1133">Transmembrane helix</keyword>
<organism evidence="3 4">
    <name type="scientific">Sphingobium soli</name>
    <dbReference type="NCBI Taxonomy" id="1591116"/>
    <lineage>
        <taxon>Bacteria</taxon>
        <taxon>Pseudomonadati</taxon>
        <taxon>Pseudomonadota</taxon>
        <taxon>Alphaproteobacteria</taxon>
        <taxon>Sphingomonadales</taxon>
        <taxon>Sphingomonadaceae</taxon>
        <taxon>Sphingobium</taxon>
    </lineage>
</organism>
<feature type="compositionally biased region" description="Basic and acidic residues" evidence="1">
    <location>
        <begin position="213"/>
        <end position="225"/>
    </location>
</feature>
<feature type="compositionally biased region" description="Basic and acidic residues" evidence="1">
    <location>
        <begin position="114"/>
        <end position="124"/>
    </location>
</feature>
<evidence type="ECO:0000313" key="3">
    <source>
        <dbReference type="EMBL" id="MCC4233563.1"/>
    </source>
</evidence>
<name>A0ABS8H568_9SPHN</name>
<comment type="caution">
    <text evidence="3">The sequence shown here is derived from an EMBL/GenBank/DDBJ whole genome shotgun (WGS) entry which is preliminary data.</text>
</comment>
<sequence length="302" mass="31547">MAALAGVAAAVALLATPVGLLEMLVASSGLSEAVPAAAPPLGVTARLMMAGFVGLLIAGAVAAVRDPRQAEDERDTDGRQQSAQGARQMGFAFSKLTALARGRATPTGVAEAPALRRADAHPDAPPRPPIFASRDFDGVEIFARPDAKRRPLVVAPEPEARSVVPMQGFAARSPDDMAKEDQPVPAFARPVDLAEPTAEPSAFRADTEQPAALRDDEPADHEPVEAARPAPLPLPTHGLSVAELTDRLERGLASRRRATPAPVLADMPVAPAVPVRDSVAPDADEALRAALGTLRTMAERRR</sequence>
<gene>
    <name evidence="3" type="ORF">LL253_12795</name>
</gene>
<feature type="transmembrane region" description="Helical" evidence="2">
    <location>
        <begin position="43"/>
        <end position="64"/>
    </location>
</feature>
<accession>A0ABS8H568</accession>
<protein>
    <submittedName>
        <fullName evidence="3">Uncharacterized protein</fullName>
    </submittedName>
</protein>
<feature type="region of interest" description="Disordered" evidence="1">
    <location>
        <begin position="104"/>
        <end position="132"/>
    </location>
</feature>
<reference evidence="3 4" key="1">
    <citation type="submission" date="2021-10" db="EMBL/GenBank/DDBJ databases">
        <title>The diversity and Nitrogen Metabolism of Culturable Nitrate-Utilizing Bacteria Within the Oxygen Minimum Zone of the Changjiang (Yangtze River)Estuary.</title>
        <authorList>
            <person name="Zhang D."/>
            <person name="Zheng J."/>
            <person name="Liu S."/>
            <person name="He W."/>
        </authorList>
    </citation>
    <scope>NUCLEOTIDE SEQUENCE [LARGE SCALE GENOMIC DNA]</scope>
    <source>
        <strain evidence="3 4">FXH275-2</strain>
    </source>
</reference>
<keyword evidence="2" id="KW-0812">Transmembrane</keyword>
<proteinExistence type="predicted"/>